<protein>
    <submittedName>
        <fullName evidence="1">Uncharacterized protein</fullName>
    </submittedName>
</protein>
<reference evidence="1 2" key="1">
    <citation type="journal article" date="2012" name="PLoS ONE">
        <title>Gene Repertoire Evolution of Streptococcus pyogenes Inferred from Phylogenomic Analysis with Streptococcus canis and Streptococcus dysgalactiae.</title>
        <authorList>
            <person name="Lefebure T."/>
            <person name="Richards V.P."/>
            <person name="Lang P."/>
            <person name="Pavinski-Bitar P."/>
            <person name="Stanhope M.J."/>
        </authorList>
    </citation>
    <scope>NUCLEOTIDE SEQUENCE [LARGE SCALE GENOMIC DNA]</scope>
    <source>
        <strain evidence="1 2">FSL Z3-227</strain>
    </source>
</reference>
<accession>A0AAV3FUH8</accession>
<dbReference type="EMBL" id="AIDX01000001">
    <property type="protein sequence ID" value="EIQ82037.1"/>
    <property type="molecule type" value="Genomic_DNA"/>
</dbReference>
<evidence type="ECO:0000313" key="2">
    <source>
        <dbReference type="Proteomes" id="UP000004423"/>
    </source>
</evidence>
<dbReference type="AlphaFoldDB" id="A0AAV3FUH8"/>
<dbReference type="Proteomes" id="UP000004423">
    <property type="component" value="Unassembled WGS sequence"/>
</dbReference>
<sequence>MELKGTNDMRFAVNRINGVHAVGVDKNNITSLTVKKIIINMVTSSSFVDVSNL</sequence>
<organism evidence="1 2">
    <name type="scientific">Streptococcus canis FSL Z3-227</name>
    <dbReference type="NCBI Taxonomy" id="482234"/>
    <lineage>
        <taxon>Bacteria</taxon>
        <taxon>Bacillati</taxon>
        <taxon>Bacillota</taxon>
        <taxon>Bacilli</taxon>
        <taxon>Lactobacillales</taxon>
        <taxon>Streptococcaceae</taxon>
        <taxon>Streptococcus</taxon>
    </lineage>
</organism>
<gene>
    <name evidence="1" type="ORF">SCAZ3_06525</name>
</gene>
<name>A0AAV3FUH8_STRCB</name>
<evidence type="ECO:0000313" key="1">
    <source>
        <dbReference type="EMBL" id="EIQ82037.1"/>
    </source>
</evidence>
<comment type="caution">
    <text evidence="1">The sequence shown here is derived from an EMBL/GenBank/DDBJ whole genome shotgun (WGS) entry which is preliminary data.</text>
</comment>
<proteinExistence type="predicted"/>